<dbReference type="AlphaFoldDB" id="A0A934N4D0"/>
<dbReference type="NCBIfam" id="TIGR01764">
    <property type="entry name" value="excise"/>
    <property type="match status" value="1"/>
</dbReference>
<reference evidence="2 3" key="1">
    <citation type="submission" date="2020-10" db="EMBL/GenBank/DDBJ databases">
        <title>Ca. Dormibacterota MAGs.</title>
        <authorList>
            <person name="Montgomery K."/>
        </authorList>
    </citation>
    <scope>NUCLEOTIDE SEQUENCE [LARGE SCALE GENOMIC DNA]</scope>
    <source>
        <strain evidence="2">SC8812_S17_18</strain>
    </source>
</reference>
<dbReference type="Pfam" id="PF12728">
    <property type="entry name" value="HTH_17"/>
    <property type="match status" value="1"/>
</dbReference>
<organism evidence="2 3">
    <name type="scientific">Candidatus Aeolococcus gillhamiae</name>
    <dbReference type="NCBI Taxonomy" id="3127015"/>
    <lineage>
        <taxon>Bacteria</taxon>
        <taxon>Bacillati</taxon>
        <taxon>Candidatus Dormiibacterota</taxon>
        <taxon>Candidatus Dormibacteria</taxon>
        <taxon>Candidatus Aeolococcales</taxon>
        <taxon>Candidatus Aeolococcaceae</taxon>
        <taxon>Candidatus Aeolococcus</taxon>
    </lineage>
</organism>
<evidence type="ECO:0000313" key="2">
    <source>
        <dbReference type="EMBL" id="MBJ7595506.1"/>
    </source>
</evidence>
<evidence type="ECO:0000313" key="3">
    <source>
        <dbReference type="Proteomes" id="UP000606991"/>
    </source>
</evidence>
<comment type="caution">
    <text evidence="2">The sequence shown here is derived from an EMBL/GenBank/DDBJ whole genome shotgun (WGS) entry which is preliminary data.</text>
</comment>
<dbReference type="EMBL" id="JAEKNS010000122">
    <property type="protein sequence ID" value="MBJ7595506.1"/>
    <property type="molecule type" value="Genomic_DNA"/>
</dbReference>
<dbReference type="RefSeq" id="WP_337312677.1">
    <property type="nucleotide sequence ID" value="NZ_JAEKNS010000122.1"/>
</dbReference>
<sequence>MLQPHRDSASRLLTVLQVADMLGCGRTLVYDLISSRQLPIVKVGRLTRVPVVAVDDFVSRHLTNNMSPPIVAPVQPSRRRGRRSSAVMAQGAAQAQLFDDASAR</sequence>
<proteinExistence type="predicted"/>
<evidence type="ECO:0000259" key="1">
    <source>
        <dbReference type="Pfam" id="PF12728"/>
    </source>
</evidence>
<dbReference type="InterPro" id="IPR010093">
    <property type="entry name" value="SinI_DNA-bd"/>
</dbReference>
<feature type="domain" description="Helix-turn-helix" evidence="1">
    <location>
        <begin position="12"/>
        <end position="60"/>
    </location>
</feature>
<dbReference type="InterPro" id="IPR041657">
    <property type="entry name" value="HTH_17"/>
</dbReference>
<name>A0A934N4D0_9BACT</name>
<dbReference type="GO" id="GO:0003677">
    <property type="term" value="F:DNA binding"/>
    <property type="evidence" value="ECO:0007669"/>
    <property type="project" value="InterPro"/>
</dbReference>
<gene>
    <name evidence="2" type="ORF">JF886_11740</name>
</gene>
<accession>A0A934N4D0</accession>
<protein>
    <submittedName>
        <fullName evidence="2">Helix-turn-helix domain-containing protein</fullName>
    </submittedName>
</protein>
<dbReference type="Proteomes" id="UP000606991">
    <property type="component" value="Unassembled WGS sequence"/>
</dbReference>